<dbReference type="Gene3D" id="1.10.287.470">
    <property type="entry name" value="Helix hairpin bin"/>
    <property type="match status" value="1"/>
</dbReference>
<dbReference type="Proteomes" id="UP000031843">
    <property type="component" value="Chromosome main"/>
</dbReference>
<sequence length="365" mass="39502">MKNKLLFILSALGALIGVVAAIFYAQQRPPLPPVFQPAANPYKNGIYANGIIESYQDNGANINLYPEVAGTVIRIPVREGQEVGRGADLLVIEDSVQRALAAQQQAQVQAAEAQLAQLKAQPRKETLEVARAQAEASSASLKTVQDQLDKLQRSYALNARSVSQDAMDNAANAVRVARGNLDVARRQLELTRAGAWVYDIRNQERQVDALRKAAAASTALLGKYVVHAPVDGVVMSVNTAVGAYVSSQGTYGTYTQANTPVIVMGSAPGTLAVRVYVDEILLQRLPSAKSGQAMQGRMFVRGTNTSIPLEFVRTQPYVTPKIQLSDQRTERVDVRVLPLLFRFSPPQNVTVYPGQLVDVYLGGTS</sequence>
<dbReference type="STRING" id="68895.RR42_m1977"/>
<evidence type="ECO:0000313" key="6">
    <source>
        <dbReference type="Proteomes" id="UP000031843"/>
    </source>
</evidence>
<dbReference type="Gene3D" id="2.40.50.100">
    <property type="match status" value="1"/>
</dbReference>
<protein>
    <submittedName>
        <fullName evidence="5">Membrane protein, putative</fullName>
    </submittedName>
</protein>
<reference evidence="5 6" key="1">
    <citation type="journal article" date="2015" name="Genome Announc.">
        <title>Complete Genome Sequence of Cupriavidus basilensis 4G11, Isolated from the Oak Ridge Field Research Center Site.</title>
        <authorList>
            <person name="Ray J."/>
            <person name="Waters R.J."/>
            <person name="Skerker J.M."/>
            <person name="Kuehl J.V."/>
            <person name="Price M.N."/>
            <person name="Huang J."/>
            <person name="Chakraborty R."/>
            <person name="Arkin A.P."/>
            <person name="Deutschbauer A."/>
        </authorList>
    </citation>
    <scope>NUCLEOTIDE SEQUENCE [LARGE SCALE GENOMIC DNA]</scope>
    <source>
        <strain evidence="5">4G11</strain>
    </source>
</reference>
<evidence type="ECO:0000256" key="2">
    <source>
        <dbReference type="ARBA" id="ARBA00023054"/>
    </source>
</evidence>
<dbReference type="AlphaFoldDB" id="A0A0C4Y2K0"/>
<feature type="coiled-coil region" evidence="3">
    <location>
        <begin position="101"/>
        <end position="154"/>
    </location>
</feature>
<dbReference type="KEGG" id="cbw:RR42_m1977"/>
<dbReference type="InterPro" id="IPR050465">
    <property type="entry name" value="UPF0194_transport"/>
</dbReference>
<dbReference type="PANTHER" id="PTHR32347:SF23">
    <property type="entry name" value="BLL5650 PROTEIN"/>
    <property type="match status" value="1"/>
</dbReference>
<dbReference type="InterPro" id="IPR058625">
    <property type="entry name" value="MdtA-like_BSH"/>
</dbReference>
<evidence type="ECO:0000313" key="5">
    <source>
        <dbReference type="EMBL" id="AJG19372.1"/>
    </source>
</evidence>
<organism evidence="5 6">
    <name type="scientific">Cupriavidus basilensis</name>
    <dbReference type="NCBI Taxonomy" id="68895"/>
    <lineage>
        <taxon>Bacteria</taxon>
        <taxon>Pseudomonadati</taxon>
        <taxon>Pseudomonadota</taxon>
        <taxon>Betaproteobacteria</taxon>
        <taxon>Burkholderiales</taxon>
        <taxon>Burkholderiaceae</taxon>
        <taxon>Cupriavidus</taxon>
    </lineage>
</organism>
<keyword evidence="6" id="KW-1185">Reference proteome</keyword>
<accession>A0A0C4Y2K0</accession>
<evidence type="ECO:0000256" key="1">
    <source>
        <dbReference type="ARBA" id="ARBA00004196"/>
    </source>
</evidence>
<evidence type="ECO:0000256" key="3">
    <source>
        <dbReference type="SAM" id="Coils"/>
    </source>
</evidence>
<dbReference type="RefSeq" id="WP_043346136.1">
    <property type="nucleotide sequence ID" value="NZ_CP010536.1"/>
</dbReference>
<dbReference type="OrthoDB" id="9785187at2"/>
<gene>
    <name evidence="5" type="ORF">RR42_m1977</name>
</gene>
<dbReference type="GO" id="GO:0030313">
    <property type="term" value="C:cell envelope"/>
    <property type="evidence" value="ECO:0007669"/>
    <property type="project" value="UniProtKB-SubCell"/>
</dbReference>
<dbReference type="Pfam" id="PF25917">
    <property type="entry name" value="BSH_RND"/>
    <property type="match status" value="1"/>
</dbReference>
<comment type="subcellular location">
    <subcellularLocation>
        <location evidence="1">Cell envelope</location>
    </subcellularLocation>
</comment>
<name>A0A0C4Y2K0_9BURK</name>
<dbReference type="SUPFAM" id="SSF111369">
    <property type="entry name" value="HlyD-like secretion proteins"/>
    <property type="match status" value="1"/>
</dbReference>
<feature type="domain" description="Multidrug resistance protein MdtA-like barrel-sandwich hybrid" evidence="4">
    <location>
        <begin position="63"/>
        <end position="249"/>
    </location>
</feature>
<keyword evidence="2 3" id="KW-0175">Coiled coil</keyword>
<dbReference type="EMBL" id="CP010536">
    <property type="protein sequence ID" value="AJG19372.1"/>
    <property type="molecule type" value="Genomic_DNA"/>
</dbReference>
<proteinExistence type="predicted"/>
<dbReference type="PANTHER" id="PTHR32347">
    <property type="entry name" value="EFFLUX SYSTEM COMPONENT YKNX-RELATED"/>
    <property type="match status" value="1"/>
</dbReference>
<evidence type="ECO:0000259" key="4">
    <source>
        <dbReference type="Pfam" id="PF25917"/>
    </source>
</evidence>